<feature type="chain" id="PRO_5047189635" evidence="2">
    <location>
        <begin position="19"/>
        <end position="217"/>
    </location>
</feature>
<comment type="caution">
    <text evidence="3">The sequence shown here is derived from an EMBL/GenBank/DDBJ whole genome shotgun (WGS) entry which is preliminary data.</text>
</comment>
<name>A0ABX0GZE8_9ACTN</name>
<dbReference type="RefSeq" id="WP_166284837.1">
    <property type="nucleotide sequence ID" value="NZ_JAANNP010000152.1"/>
</dbReference>
<protein>
    <submittedName>
        <fullName evidence="3">Uncharacterized protein</fullName>
    </submittedName>
</protein>
<gene>
    <name evidence="3" type="ORF">G9H71_21630</name>
</gene>
<evidence type="ECO:0000256" key="1">
    <source>
        <dbReference type="SAM" id="MobiDB-lite"/>
    </source>
</evidence>
<dbReference type="EMBL" id="JAANNP010000152">
    <property type="protein sequence ID" value="NHC16391.1"/>
    <property type="molecule type" value="Genomic_DNA"/>
</dbReference>
<keyword evidence="4" id="KW-1185">Reference proteome</keyword>
<proteinExistence type="predicted"/>
<reference evidence="3 4" key="1">
    <citation type="submission" date="2020-03" db="EMBL/GenBank/DDBJ databases">
        <title>Two novel Motilibacter sp.</title>
        <authorList>
            <person name="Liu S."/>
        </authorList>
    </citation>
    <scope>NUCLEOTIDE SEQUENCE [LARGE SCALE GENOMIC DNA]</scope>
    <source>
        <strain evidence="3 4">E257</strain>
    </source>
</reference>
<accession>A0ABX0GZE8</accession>
<keyword evidence="2" id="KW-0732">Signal</keyword>
<organism evidence="3 4">
    <name type="scientific">Motilibacter deserti</name>
    <dbReference type="NCBI Taxonomy" id="2714956"/>
    <lineage>
        <taxon>Bacteria</taxon>
        <taxon>Bacillati</taxon>
        <taxon>Actinomycetota</taxon>
        <taxon>Actinomycetes</taxon>
        <taxon>Motilibacterales</taxon>
        <taxon>Motilibacteraceae</taxon>
        <taxon>Motilibacter</taxon>
    </lineage>
</organism>
<feature type="signal peptide" evidence="2">
    <location>
        <begin position="1"/>
        <end position="18"/>
    </location>
</feature>
<evidence type="ECO:0000313" key="3">
    <source>
        <dbReference type="EMBL" id="NHC16391.1"/>
    </source>
</evidence>
<dbReference type="Proteomes" id="UP000800981">
    <property type="component" value="Unassembled WGS sequence"/>
</dbReference>
<feature type="compositionally biased region" description="Low complexity" evidence="1">
    <location>
        <begin position="195"/>
        <end position="217"/>
    </location>
</feature>
<evidence type="ECO:0000256" key="2">
    <source>
        <dbReference type="SAM" id="SignalP"/>
    </source>
</evidence>
<sequence length="217" mass="21034">MKLTRTSGLVLAVTTGLAGLGVGATLGPVAASAATSGTSAVSDRVTAIKDALAGLVSDGTITQSQADKVATTLADNLPKGGRGFGGRGLGFGAGLDTAAGIIGVTADELRTQLEAGKTLAQVAEANGVSQDTLVDKLVAAAKTELADAVKAGKLTQAQADSISADLETRITERVTSTRPLGGRGGHHFGGGPKGGSSTTPAPSTSPSATPSPSGTAS</sequence>
<evidence type="ECO:0000313" key="4">
    <source>
        <dbReference type="Proteomes" id="UP000800981"/>
    </source>
</evidence>
<feature type="region of interest" description="Disordered" evidence="1">
    <location>
        <begin position="169"/>
        <end position="217"/>
    </location>
</feature>
<feature type="compositionally biased region" description="Gly residues" evidence="1">
    <location>
        <begin position="181"/>
        <end position="194"/>
    </location>
</feature>